<dbReference type="Pfam" id="PF13517">
    <property type="entry name" value="FG-GAP_3"/>
    <property type="match status" value="1"/>
</dbReference>
<keyword evidence="1 2" id="KW-0732">Signal</keyword>
<reference evidence="4 5" key="1">
    <citation type="journal article" date="2013" name="Genome Announc.">
        <title>Whole-genome sequences of five oyster-associated bacteria show potential for crude oil hydrocarbon degradation.</title>
        <authorList>
            <person name="Chauhan A."/>
            <person name="Green S."/>
            <person name="Pathak A."/>
            <person name="Thomas J."/>
            <person name="Venkatramanan R."/>
        </authorList>
    </citation>
    <scope>NUCLEOTIDE SEQUENCE [LARGE SCALE GENOMIC DNA]</scope>
    <source>
        <strain evidence="4 5">MF109</strain>
    </source>
</reference>
<evidence type="ECO:0000313" key="4">
    <source>
        <dbReference type="EMBL" id="EQM82890.1"/>
    </source>
</evidence>
<name>T5KX29_MICMQ</name>
<dbReference type="InterPro" id="IPR028994">
    <property type="entry name" value="Integrin_alpha_N"/>
</dbReference>
<sequence length="440" mass="45398">MKRSSRVRLGRIGFAAVLAVIVGALAPSLSTSTPALAATDGQMVNPASGNIQSKVGDGCRGNYRAHEGIDISAPGGAPIVAAYDGIIKSRTVNSGYGNYTDVEHPGGYVTRYAHMASPGTYAPGTPVVRGQQIGVVGNTGNSPAYHLHFEVRRNGAVHTAINNGFTCLANVTRGSLIPLFLPGLGTGPVAASADFNGDMKADLLLVAGNGDLRYRAGTGGGSFHPAITVFNGWGNTRRHVTHVDFNGDGRGDIFAARSDGALEFYAGNGSGGFAPPVSVGTGWYETLHITSGADYTGDGRQDVIAVAPSGVLTIYQGNGAGGFGSAHVTFPESNWSSAHFLIGGDFDGDGRGDLIGVTETGSLDFYPGVPNGFAARRVVGEGWVEFTAVLGGVDYDGDGRVDLLGRTPAGELYLYPGRGDGMFGTRKLISSDWADHLALG</sequence>
<dbReference type="Proteomes" id="UP000016033">
    <property type="component" value="Unassembled WGS sequence"/>
</dbReference>
<evidence type="ECO:0000256" key="1">
    <source>
        <dbReference type="ARBA" id="ARBA00022729"/>
    </source>
</evidence>
<dbReference type="CDD" id="cd12797">
    <property type="entry name" value="M23_peptidase"/>
    <property type="match status" value="1"/>
</dbReference>
<dbReference type="SUPFAM" id="SSF69318">
    <property type="entry name" value="Integrin alpha N-terminal domain"/>
    <property type="match status" value="1"/>
</dbReference>
<dbReference type="Gene3D" id="2.40.128.340">
    <property type="match status" value="1"/>
</dbReference>
<feature type="chain" id="PRO_5004599322" description="M23ase beta-sheet core domain-containing protein" evidence="2">
    <location>
        <begin position="38"/>
        <end position="440"/>
    </location>
</feature>
<evidence type="ECO:0000256" key="2">
    <source>
        <dbReference type="SAM" id="SignalP"/>
    </source>
</evidence>
<dbReference type="SUPFAM" id="SSF51261">
    <property type="entry name" value="Duplicated hybrid motif"/>
    <property type="match status" value="1"/>
</dbReference>
<dbReference type="PANTHER" id="PTHR44103:SF1">
    <property type="entry name" value="PROPROTEIN CONVERTASE P"/>
    <property type="match status" value="1"/>
</dbReference>
<proteinExistence type="predicted"/>
<dbReference type="PATRIC" id="fig|1333857.3.peg.745"/>
<organism evidence="4 5">
    <name type="scientific">Microbacterium maritypicum MF109</name>
    <dbReference type="NCBI Taxonomy" id="1333857"/>
    <lineage>
        <taxon>Bacteria</taxon>
        <taxon>Bacillati</taxon>
        <taxon>Actinomycetota</taxon>
        <taxon>Actinomycetes</taxon>
        <taxon>Micrococcales</taxon>
        <taxon>Microbacteriaceae</taxon>
        <taxon>Microbacterium</taxon>
    </lineage>
</organism>
<dbReference type="PANTHER" id="PTHR44103">
    <property type="entry name" value="PROPROTEIN CONVERTASE P"/>
    <property type="match status" value="1"/>
</dbReference>
<comment type="caution">
    <text evidence="4">The sequence shown here is derived from an EMBL/GenBank/DDBJ whole genome shotgun (WGS) entry which is preliminary data.</text>
</comment>
<dbReference type="AlphaFoldDB" id="T5KX29"/>
<feature type="domain" description="M23ase beta-sheet core" evidence="3">
    <location>
        <begin position="65"/>
        <end position="156"/>
    </location>
</feature>
<dbReference type="RefSeq" id="WP_021198729.1">
    <property type="nucleotide sequence ID" value="NZ_ATAO01000090.1"/>
</dbReference>
<dbReference type="Gene3D" id="2.130.10.130">
    <property type="entry name" value="Integrin alpha, N-terminal"/>
    <property type="match status" value="1"/>
</dbReference>
<dbReference type="EMBL" id="ATAO01000090">
    <property type="protein sequence ID" value="EQM82890.1"/>
    <property type="molecule type" value="Genomic_DNA"/>
</dbReference>
<evidence type="ECO:0000259" key="3">
    <source>
        <dbReference type="Pfam" id="PF01551"/>
    </source>
</evidence>
<dbReference type="InterPro" id="IPR016047">
    <property type="entry name" value="M23ase_b-sheet_dom"/>
</dbReference>
<accession>T5KX29</accession>
<dbReference type="Gene3D" id="2.70.70.10">
    <property type="entry name" value="Glucose Permease (Domain IIA)"/>
    <property type="match status" value="1"/>
</dbReference>
<dbReference type="Pfam" id="PF01551">
    <property type="entry name" value="Peptidase_M23"/>
    <property type="match status" value="1"/>
</dbReference>
<gene>
    <name evidence="4" type="ORF">L687_12575</name>
</gene>
<evidence type="ECO:0000313" key="5">
    <source>
        <dbReference type="Proteomes" id="UP000016033"/>
    </source>
</evidence>
<protein>
    <recommendedName>
        <fullName evidence="3">M23ase beta-sheet core domain-containing protein</fullName>
    </recommendedName>
</protein>
<dbReference type="InterPro" id="IPR013517">
    <property type="entry name" value="FG-GAP"/>
</dbReference>
<feature type="signal peptide" evidence="2">
    <location>
        <begin position="1"/>
        <end position="37"/>
    </location>
</feature>
<dbReference type="InterPro" id="IPR011055">
    <property type="entry name" value="Dup_hybrid_motif"/>
</dbReference>